<dbReference type="CDD" id="cd00657">
    <property type="entry name" value="Ferritin_like"/>
    <property type="match status" value="1"/>
</dbReference>
<dbReference type="InterPro" id="IPR009078">
    <property type="entry name" value="Ferritin-like_SF"/>
</dbReference>
<reference evidence="1 2" key="1">
    <citation type="submission" date="2019-04" db="EMBL/GenBank/DDBJ databases">
        <authorList>
            <person name="Li Y."/>
            <person name="Wang J."/>
        </authorList>
    </citation>
    <scope>NUCLEOTIDE SEQUENCE [LARGE SCALE GENOMIC DNA]</scope>
    <source>
        <strain evidence="1 2">DSM 14668</strain>
    </source>
</reference>
<proteinExistence type="predicted"/>
<evidence type="ECO:0000313" key="1">
    <source>
        <dbReference type="EMBL" id="TKD10145.1"/>
    </source>
</evidence>
<sequence length="394" mass="40458">MTAPHDFRRNLARRLVALVAAALPATMGMGVLPGCVVQESSGGPCGDATERRACFDWPEASQGTGGSGGAGGIGGAGGVGGVGGDAPVMCPSQPEAKAILDGSFGMHTMKSEGTFENGRCCYDTVFQPLCLGGRPFLVNESPRTAAPVRGAFASGARCPEAMAPNIDDLSADERALLAAAWTRDGLFEHASVASFGRFALELLAVGAPADLVTRAHQAAQDEVRHAELCFALASNYAGEAMAPGPFPFEGRIEISADLASVAARAAREGCIGETITAAVAAEQLASATDPAVHAVLRLIVEDEARHAELAWRTVAWAVRVGGEAVRAAVVEVFAALGQGAAGERTPSDPRLAAHGRLGEAEAKEAARRATVEVVLPAARLFLERLGGGEIRAEA</sequence>
<dbReference type="PANTHER" id="PTHR38081:SF1">
    <property type="entry name" value="WAP DOMAIN-CONTAINING PROTEIN"/>
    <property type="match status" value="1"/>
</dbReference>
<dbReference type="PANTHER" id="PTHR38081">
    <property type="entry name" value="WAP DOMAIN-CONTAINING PROTEIN"/>
    <property type="match status" value="1"/>
</dbReference>
<accession>A0A4U1JFV9</accession>
<organism evidence="1 2">
    <name type="scientific">Polyangium fumosum</name>
    <dbReference type="NCBI Taxonomy" id="889272"/>
    <lineage>
        <taxon>Bacteria</taxon>
        <taxon>Pseudomonadati</taxon>
        <taxon>Myxococcota</taxon>
        <taxon>Polyangia</taxon>
        <taxon>Polyangiales</taxon>
        <taxon>Polyangiaceae</taxon>
        <taxon>Polyangium</taxon>
    </lineage>
</organism>
<dbReference type="AlphaFoldDB" id="A0A4U1JFV9"/>
<evidence type="ECO:0000313" key="2">
    <source>
        <dbReference type="Proteomes" id="UP000309215"/>
    </source>
</evidence>
<dbReference type="SUPFAM" id="SSF47240">
    <property type="entry name" value="Ferritin-like"/>
    <property type="match status" value="1"/>
</dbReference>
<keyword evidence="2" id="KW-1185">Reference proteome</keyword>
<name>A0A4U1JFV9_9BACT</name>
<dbReference type="EMBL" id="SSMQ01000007">
    <property type="protein sequence ID" value="TKD10145.1"/>
    <property type="molecule type" value="Genomic_DNA"/>
</dbReference>
<dbReference type="RefSeq" id="WP_136928545.1">
    <property type="nucleotide sequence ID" value="NZ_SSMQ01000007.1"/>
</dbReference>
<comment type="caution">
    <text evidence="1">The sequence shown here is derived from an EMBL/GenBank/DDBJ whole genome shotgun (WGS) entry which is preliminary data.</text>
</comment>
<protein>
    <submittedName>
        <fullName evidence="1">Ferritin-like domain-containing protein</fullName>
    </submittedName>
</protein>
<gene>
    <name evidence="1" type="ORF">E8A74_09000</name>
</gene>
<dbReference type="Proteomes" id="UP000309215">
    <property type="component" value="Unassembled WGS sequence"/>
</dbReference>
<dbReference type="OrthoDB" id="5502251at2"/>